<dbReference type="PANTHER" id="PTHR37419">
    <property type="entry name" value="SERINE/THREONINE-PROTEIN KINASE TOXIN HIPA"/>
    <property type="match status" value="1"/>
</dbReference>
<keyword evidence="3" id="KW-0418">Kinase</keyword>
<protein>
    <recommendedName>
        <fullName evidence="4">HipA-like C-terminal domain-containing protein</fullName>
    </recommendedName>
</protein>
<dbReference type="PANTHER" id="PTHR37419:SF1">
    <property type="entry name" value="SERINE_THREONINE-PROTEIN KINASE TOXIN HIPA"/>
    <property type="match status" value="1"/>
</dbReference>
<dbReference type="InterPro" id="IPR012893">
    <property type="entry name" value="HipA-like_C"/>
</dbReference>
<comment type="similarity">
    <text evidence="1">Belongs to the HipA Ser/Thr kinase family.</text>
</comment>
<name>A0A1Q9YNJ8_9FIRM</name>
<evidence type="ECO:0000256" key="1">
    <source>
        <dbReference type="ARBA" id="ARBA00010164"/>
    </source>
</evidence>
<gene>
    <name evidence="5" type="ORF">BO223_00265</name>
</gene>
<evidence type="ECO:0000256" key="3">
    <source>
        <dbReference type="ARBA" id="ARBA00022777"/>
    </source>
</evidence>
<feature type="domain" description="HipA-like C-terminal" evidence="4">
    <location>
        <begin position="60"/>
        <end position="286"/>
    </location>
</feature>
<evidence type="ECO:0000256" key="2">
    <source>
        <dbReference type="ARBA" id="ARBA00022679"/>
    </source>
</evidence>
<accession>A0A1Q9YNJ8</accession>
<dbReference type="EMBL" id="MPJZ01000004">
    <property type="protein sequence ID" value="OLU47441.1"/>
    <property type="molecule type" value="Genomic_DNA"/>
</dbReference>
<organism evidence="5 6">
    <name type="scientific">Faecalibaculum rodentium</name>
    <dbReference type="NCBI Taxonomy" id="1702221"/>
    <lineage>
        <taxon>Bacteria</taxon>
        <taxon>Bacillati</taxon>
        <taxon>Bacillota</taxon>
        <taxon>Erysipelotrichia</taxon>
        <taxon>Erysipelotrichales</taxon>
        <taxon>Erysipelotrichaceae</taxon>
        <taxon>Faecalibaculum</taxon>
    </lineage>
</organism>
<dbReference type="Gene3D" id="1.10.1070.20">
    <property type="match status" value="1"/>
</dbReference>
<comment type="caution">
    <text evidence="5">The sequence shown here is derived from an EMBL/GenBank/DDBJ whole genome shotgun (WGS) entry which is preliminary data.</text>
</comment>
<reference evidence="5 6" key="1">
    <citation type="submission" date="2016-11" db="EMBL/GenBank/DDBJ databases">
        <title>Description of two novel members of the family Erysipelotrichaceae: Ileibacterium lipovorans gen. nov., sp. nov. and Dubosiella newyorkensis, gen. nov., sp. nov.</title>
        <authorList>
            <person name="Cox L.M."/>
            <person name="Sohn J."/>
            <person name="Tyrrell K.L."/>
            <person name="Citron D.M."/>
            <person name="Lawson P.A."/>
            <person name="Patel N.B."/>
            <person name="Iizumi T."/>
            <person name="Perez-Perez G.I."/>
            <person name="Goldstein E.J."/>
            <person name="Blaser M.J."/>
        </authorList>
    </citation>
    <scope>NUCLEOTIDE SEQUENCE [LARGE SCALE GENOMIC DNA]</scope>
    <source>
        <strain evidence="5 6">NYU-BL-K8</strain>
    </source>
</reference>
<evidence type="ECO:0000313" key="6">
    <source>
        <dbReference type="Proteomes" id="UP000186758"/>
    </source>
</evidence>
<dbReference type="Pfam" id="PF07804">
    <property type="entry name" value="HipA_C"/>
    <property type="match status" value="1"/>
</dbReference>
<keyword evidence="2" id="KW-0808">Transferase</keyword>
<sequence length="319" mass="36775">MNCLYCGKPLNHEIPEEFQQRWHTKCIRSFFGTDTLPVLDISNRTLEDLAMHAVNGGAAVPGVQKKLSLHLSKEAVPKLTIVNHPNGYILKPSEPRYPYITELEHLTMSMAQAVGIQTVKHGLIPLNNGLAYITRREDRELDEKDSFRLRAMEDFAQLSNRISADKYKGSYEQAAKVIEKFSHFPVLDKSRFFQLLVFCFITGNSDMHLKNFSLIENRPGSRLYSLAPAYDLLPVNLVLPEDTEMTALTLHGKKKNQRKNDFLYLADSMGLLRPTALRIIQNLCRQEHRFFSLIVQSELPETWQQKFRHLIHDRINRLS</sequence>
<dbReference type="GO" id="GO:0005829">
    <property type="term" value="C:cytosol"/>
    <property type="evidence" value="ECO:0007669"/>
    <property type="project" value="TreeGrafter"/>
</dbReference>
<dbReference type="AlphaFoldDB" id="A0A1Q9YNJ8"/>
<dbReference type="InterPro" id="IPR052028">
    <property type="entry name" value="HipA_Ser/Thr_kinase"/>
</dbReference>
<dbReference type="GO" id="GO:0004674">
    <property type="term" value="F:protein serine/threonine kinase activity"/>
    <property type="evidence" value="ECO:0007669"/>
    <property type="project" value="TreeGrafter"/>
</dbReference>
<proteinExistence type="inferred from homology"/>
<evidence type="ECO:0000313" key="5">
    <source>
        <dbReference type="EMBL" id="OLU47441.1"/>
    </source>
</evidence>
<dbReference type="Proteomes" id="UP000186758">
    <property type="component" value="Unassembled WGS sequence"/>
</dbReference>
<evidence type="ECO:0000259" key="4">
    <source>
        <dbReference type="Pfam" id="PF07804"/>
    </source>
</evidence>